<sequence length="212" mass="23116">MPRYVAQLVFQGSTGLPRDRFVNTFNFNTSDAHEAAHAGWHDAMVDFVNTVDPDSGKALGAYMSHNVQSLVTIKTYNQLDAAPRVPITSTFSRVASSTDFTTNVPHEVACCLSYHGLPPVGPRTRGRLYLGPFNAMAMSPASGATPPSVSLGLRWCAGAAAERLVVASKGWIVRSDVGNLNTPVERGWVDNDWDIQRRRGMKATERTPWDPA</sequence>
<dbReference type="EMBL" id="LN853650">
    <property type="protein sequence ID" value="CRY96361.1"/>
    <property type="molecule type" value="Genomic_DNA"/>
</dbReference>
<organism evidence="1">
    <name type="scientific">uncultured prokaryote</name>
    <dbReference type="NCBI Taxonomy" id="198431"/>
    <lineage>
        <taxon>unclassified sequences</taxon>
        <taxon>environmental samples</taxon>
    </lineage>
</organism>
<reference evidence="1" key="2">
    <citation type="submission" date="2015-07" db="EMBL/GenBank/DDBJ databases">
        <title>Plasmids, circular viruses and viroids from rat gut.</title>
        <authorList>
            <person name="Jorgensen T.J."/>
            <person name="Hansen M.A."/>
            <person name="Xu Z."/>
            <person name="Tabak M.A."/>
            <person name="Sorensen S.J."/>
            <person name="Hansen L.H."/>
        </authorList>
    </citation>
    <scope>NUCLEOTIDE SEQUENCE</scope>
    <source>
        <strain evidence="1">RGFK1069</strain>
    </source>
</reference>
<name>A0A0H5Q2W3_9ZZZZ</name>
<reference evidence="1" key="1">
    <citation type="submission" date="2015-06" db="EMBL/GenBank/DDBJ databases">
        <authorList>
            <person name="Joergensen T."/>
        </authorList>
    </citation>
    <scope>NUCLEOTIDE SEQUENCE</scope>
    <source>
        <strain evidence="1">RGFK1069</strain>
    </source>
</reference>
<protein>
    <submittedName>
        <fullName evidence="1">Uncharacterized protein</fullName>
    </submittedName>
</protein>
<dbReference type="AlphaFoldDB" id="A0A0H5Q2W3"/>
<proteinExistence type="predicted"/>
<evidence type="ECO:0000313" key="1">
    <source>
        <dbReference type="EMBL" id="CRY96361.1"/>
    </source>
</evidence>
<accession>A0A0H5Q2W3</accession>